<dbReference type="PANTHER" id="PTHR16201">
    <property type="entry name" value="SEVEN TRANSMEMBRANE PROTEIN 1-RELATED"/>
    <property type="match status" value="1"/>
</dbReference>
<sequence>MDRPALSTVFGTLGAVCWSVQLLPQVLLNYRRHSARGLSSAFMLFWACAGVPLGVFNIVSNFNIALQVQPQILTFLSLVTWIQCYYYERRWSISKALVVVIPVACVMGGIEAGLVFALRVGIRHGIDWPPTLMAVLAALFLALGVLEQYVAIYKHRSVEGISFLFCGIDALGDLTSTIAVVFEPKISVSGLVIYNVEFVMWMGIFACGGYYKLLPALKRQIKRRRSAGDASRTSNELRFTSTSSPQRLQPTTIDRAMDSEQQQQKGMTSGETTPDYSMAPKATSSIFFLHRNDSQETITSTSITEIESVASTQSRIYPAPPLNSPMTLSEVGDRELPNADSLADKLHAMPQIFVNFTPPTSVSDTKEGVERIPRSERETMRTPTKSLGTKTPPTKDLFPEHSNWANVAEEDVISGLKRLTMLARDEHKVDPSRTVEEIYSERLAKLLKACELQFDQSKLL</sequence>
<comment type="caution">
    <text evidence="7">The sequence shown here is derived from an EMBL/GenBank/DDBJ whole genome shotgun (WGS) entry which is preliminary data.</text>
</comment>
<feature type="transmembrane region" description="Helical" evidence="6">
    <location>
        <begin position="42"/>
        <end position="62"/>
    </location>
</feature>
<feature type="compositionally biased region" description="Basic and acidic residues" evidence="5">
    <location>
        <begin position="364"/>
        <end position="380"/>
    </location>
</feature>
<evidence type="ECO:0000256" key="4">
    <source>
        <dbReference type="ARBA" id="ARBA00023136"/>
    </source>
</evidence>
<comment type="subcellular location">
    <subcellularLocation>
        <location evidence="1">Membrane</location>
        <topology evidence="1">Multi-pass membrane protein</topology>
    </subcellularLocation>
</comment>
<gene>
    <name evidence="7" type="ORF">B0A54_05843</name>
</gene>
<evidence type="ECO:0000256" key="2">
    <source>
        <dbReference type="ARBA" id="ARBA00022692"/>
    </source>
</evidence>
<feature type="region of interest" description="Disordered" evidence="5">
    <location>
        <begin position="357"/>
        <end position="400"/>
    </location>
</feature>
<reference evidence="7 8" key="1">
    <citation type="submission" date="2017-03" db="EMBL/GenBank/DDBJ databases">
        <title>Genomes of endolithic fungi from Antarctica.</title>
        <authorList>
            <person name="Coleine C."/>
            <person name="Masonjones S."/>
            <person name="Stajich J.E."/>
        </authorList>
    </citation>
    <scope>NUCLEOTIDE SEQUENCE [LARGE SCALE GENOMIC DNA]</scope>
    <source>
        <strain evidence="7 8">CCFEE 5311</strain>
    </source>
</reference>
<dbReference type="OrthoDB" id="407617at2759"/>
<dbReference type="Gene3D" id="1.20.1280.290">
    <property type="match status" value="2"/>
</dbReference>
<evidence type="ECO:0000256" key="1">
    <source>
        <dbReference type="ARBA" id="ARBA00004141"/>
    </source>
</evidence>
<protein>
    <submittedName>
        <fullName evidence="7">Uncharacterized protein</fullName>
    </submittedName>
</protein>
<feature type="transmembrane region" description="Helical" evidence="6">
    <location>
        <begin position="99"/>
        <end position="122"/>
    </location>
</feature>
<feature type="transmembrane region" description="Helical" evidence="6">
    <location>
        <begin position="192"/>
        <end position="214"/>
    </location>
</feature>
<evidence type="ECO:0000256" key="5">
    <source>
        <dbReference type="SAM" id="MobiDB-lite"/>
    </source>
</evidence>
<dbReference type="AlphaFoldDB" id="A0A4U0V3X0"/>
<dbReference type="EMBL" id="NAJP01000019">
    <property type="protein sequence ID" value="TKA43361.1"/>
    <property type="molecule type" value="Genomic_DNA"/>
</dbReference>
<feature type="compositionally biased region" description="Polar residues" evidence="5">
    <location>
        <begin position="231"/>
        <end position="252"/>
    </location>
</feature>
<keyword evidence="4 6" id="KW-0472">Membrane</keyword>
<proteinExistence type="predicted"/>
<feature type="transmembrane region" description="Helical" evidence="6">
    <location>
        <begin position="158"/>
        <end position="180"/>
    </location>
</feature>
<organism evidence="7 8">
    <name type="scientific">Friedmanniomyces endolithicus</name>
    <dbReference type="NCBI Taxonomy" id="329885"/>
    <lineage>
        <taxon>Eukaryota</taxon>
        <taxon>Fungi</taxon>
        <taxon>Dikarya</taxon>
        <taxon>Ascomycota</taxon>
        <taxon>Pezizomycotina</taxon>
        <taxon>Dothideomycetes</taxon>
        <taxon>Dothideomycetidae</taxon>
        <taxon>Mycosphaerellales</taxon>
        <taxon>Teratosphaeriaceae</taxon>
        <taxon>Friedmanniomyces</taxon>
    </lineage>
</organism>
<evidence type="ECO:0000313" key="8">
    <source>
        <dbReference type="Proteomes" id="UP000310066"/>
    </source>
</evidence>
<feature type="transmembrane region" description="Helical" evidence="6">
    <location>
        <begin position="6"/>
        <end position="30"/>
    </location>
</feature>
<feature type="transmembrane region" description="Helical" evidence="6">
    <location>
        <begin position="128"/>
        <end position="146"/>
    </location>
</feature>
<name>A0A4U0V3X0_9PEZI</name>
<evidence type="ECO:0000313" key="7">
    <source>
        <dbReference type="EMBL" id="TKA43361.1"/>
    </source>
</evidence>
<accession>A0A4U0V3X0</accession>
<dbReference type="SMART" id="SM00679">
    <property type="entry name" value="CTNS"/>
    <property type="match status" value="2"/>
</dbReference>
<keyword evidence="2 6" id="KW-0812">Transmembrane</keyword>
<evidence type="ECO:0000256" key="6">
    <source>
        <dbReference type="SAM" id="Phobius"/>
    </source>
</evidence>
<keyword evidence="3 6" id="KW-1133">Transmembrane helix</keyword>
<dbReference type="GO" id="GO:0016020">
    <property type="term" value="C:membrane"/>
    <property type="evidence" value="ECO:0007669"/>
    <property type="project" value="UniProtKB-SubCell"/>
</dbReference>
<dbReference type="InterPro" id="IPR051415">
    <property type="entry name" value="LAAT-1"/>
</dbReference>
<feature type="region of interest" description="Disordered" evidence="5">
    <location>
        <begin position="225"/>
        <end position="278"/>
    </location>
</feature>
<feature type="compositionally biased region" description="Polar residues" evidence="5">
    <location>
        <begin position="259"/>
        <end position="275"/>
    </location>
</feature>
<dbReference type="PANTHER" id="PTHR16201:SF37">
    <property type="entry name" value="PQ-LOOP REPEAT-CONTAINING PROTEIN"/>
    <property type="match status" value="1"/>
</dbReference>
<evidence type="ECO:0000256" key="3">
    <source>
        <dbReference type="ARBA" id="ARBA00022989"/>
    </source>
</evidence>
<feature type="compositionally biased region" description="Polar residues" evidence="5">
    <location>
        <begin position="381"/>
        <end position="392"/>
    </location>
</feature>
<dbReference type="Proteomes" id="UP000310066">
    <property type="component" value="Unassembled WGS sequence"/>
</dbReference>
<dbReference type="InterPro" id="IPR006603">
    <property type="entry name" value="PQ-loop_rpt"/>
</dbReference>
<dbReference type="Pfam" id="PF04193">
    <property type="entry name" value="PQ-loop"/>
    <property type="match status" value="2"/>
</dbReference>